<dbReference type="EMBL" id="JACEIK010006409">
    <property type="protein sequence ID" value="MCE2055630.1"/>
    <property type="molecule type" value="Genomic_DNA"/>
</dbReference>
<feature type="domain" description="Pectinesterase inhibitor" evidence="2">
    <location>
        <begin position="30"/>
        <end position="175"/>
    </location>
</feature>
<feature type="chain" id="PRO_5045050995" description="Pectinesterase inhibitor domain-containing protein" evidence="1">
    <location>
        <begin position="28"/>
        <end position="192"/>
    </location>
</feature>
<dbReference type="SUPFAM" id="SSF101148">
    <property type="entry name" value="Plant invertase/pectin methylesterase inhibitor"/>
    <property type="match status" value="1"/>
</dbReference>
<keyword evidence="4" id="KW-1185">Reference proteome</keyword>
<name>A0ABS8W399_DATST</name>
<dbReference type="PANTHER" id="PTHR31890:SF15">
    <property type="entry name" value="P18 PROTEIN"/>
    <property type="match status" value="1"/>
</dbReference>
<protein>
    <recommendedName>
        <fullName evidence="2">Pectinesterase inhibitor domain-containing protein</fullName>
    </recommendedName>
</protein>
<evidence type="ECO:0000256" key="1">
    <source>
        <dbReference type="SAM" id="SignalP"/>
    </source>
</evidence>
<dbReference type="SMART" id="SM00856">
    <property type="entry name" value="PMEI"/>
    <property type="match status" value="1"/>
</dbReference>
<evidence type="ECO:0000313" key="4">
    <source>
        <dbReference type="Proteomes" id="UP000823775"/>
    </source>
</evidence>
<dbReference type="InterPro" id="IPR035513">
    <property type="entry name" value="Invertase/methylesterase_inhib"/>
</dbReference>
<accession>A0ABS8W399</accession>
<dbReference type="Proteomes" id="UP000823775">
    <property type="component" value="Unassembled WGS sequence"/>
</dbReference>
<proteinExistence type="predicted"/>
<dbReference type="PANTHER" id="PTHR31890">
    <property type="entry name" value="PLANT INVERTASE/PECTIN METHYLESTERASE INHIBITOR SUPERFAMILY PROTEIN"/>
    <property type="match status" value="1"/>
</dbReference>
<comment type="caution">
    <text evidence="3">The sequence shown here is derived from an EMBL/GenBank/DDBJ whole genome shotgun (WGS) entry which is preliminary data.</text>
</comment>
<keyword evidence="1" id="KW-0732">Signal</keyword>
<sequence>MCLHKLTFQSPLFYVFLLLSPMYSNAAAPVSNALLDKACIHIPDKTFCLNYLKSNPKVMSAAATSKPLNFALAIIQSGADEAKNTHAYLSKPKGKLSPQAIQAYSSCKNFWENLASGLERSVKAIKEERGYAYDTTDYDLKVNLDKASNCGNALESARIQDPVIAQGVKKVTLAVMGADAILVGVKPPKKLD</sequence>
<dbReference type="Gene3D" id="1.20.140.40">
    <property type="entry name" value="Invertase/pectin methylesterase inhibitor family protein"/>
    <property type="match status" value="1"/>
</dbReference>
<reference evidence="3 4" key="1">
    <citation type="journal article" date="2021" name="BMC Genomics">
        <title>Datura genome reveals duplications of psychoactive alkaloid biosynthetic genes and high mutation rate following tissue culture.</title>
        <authorList>
            <person name="Rajewski A."/>
            <person name="Carter-House D."/>
            <person name="Stajich J."/>
            <person name="Litt A."/>
        </authorList>
    </citation>
    <scope>NUCLEOTIDE SEQUENCE [LARGE SCALE GENOMIC DNA]</scope>
    <source>
        <strain evidence="3">AR-01</strain>
    </source>
</reference>
<dbReference type="NCBIfam" id="TIGR01614">
    <property type="entry name" value="PME_inhib"/>
    <property type="match status" value="1"/>
</dbReference>
<gene>
    <name evidence="3" type="ORF">HAX54_043051</name>
</gene>
<evidence type="ECO:0000313" key="3">
    <source>
        <dbReference type="EMBL" id="MCE2055630.1"/>
    </source>
</evidence>
<evidence type="ECO:0000259" key="2">
    <source>
        <dbReference type="SMART" id="SM00856"/>
    </source>
</evidence>
<feature type="signal peptide" evidence="1">
    <location>
        <begin position="1"/>
        <end position="27"/>
    </location>
</feature>
<dbReference type="InterPro" id="IPR006501">
    <property type="entry name" value="Pectinesterase_inhib_dom"/>
</dbReference>
<organism evidence="3 4">
    <name type="scientific">Datura stramonium</name>
    <name type="common">Jimsonweed</name>
    <name type="synonym">Common thornapple</name>
    <dbReference type="NCBI Taxonomy" id="4076"/>
    <lineage>
        <taxon>Eukaryota</taxon>
        <taxon>Viridiplantae</taxon>
        <taxon>Streptophyta</taxon>
        <taxon>Embryophyta</taxon>
        <taxon>Tracheophyta</taxon>
        <taxon>Spermatophyta</taxon>
        <taxon>Magnoliopsida</taxon>
        <taxon>eudicotyledons</taxon>
        <taxon>Gunneridae</taxon>
        <taxon>Pentapetalae</taxon>
        <taxon>asterids</taxon>
        <taxon>lamiids</taxon>
        <taxon>Solanales</taxon>
        <taxon>Solanaceae</taxon>
        <taxon>Solanoideae</taxon>
        <taxon>Datureae</taxon>
        <taxon>Datura</taxon>
    </lineage>
</organism>
<dbReference type="Pfam" id="PF04043">
    <property type="entry name" value="PMEI"/>
    <property type="match status" value="1"/>
</dbReference>